<feature type="domain" description="Flagellar basal-body/hook protein C-terminal" evidence="9">
    <location>
        <begin position="103"/>
        <end position="145"/>
    </location>
</feature>
<dbReference type="PANTHER" id="PTHR30435">
    <property type="entry name" value="FLAGELLAR PROTEIN"/>
    <property type="match status" value="1"/>
</dbReference>
<evidence type="ECO:0000256" key="5">
    <source>
        <dbReference type="ARBA" id="ARBA00025933"/>
    </source>
</evidence>
<dbReference type="GO" id="GO:0030694">
    <property type="term" value="C:bacterial-type flagellum basal body, rod"/>
    <property type="evidence" value="ECO:0007669"/>
    <property type="project" value="UniProtKB-UniRule"/>
</dbReference>
<comment type="similarity">
    <text evidence="2">Belongs to the flagella basal body rod proteins family.</text>
</comment>
<dbReference type="InterPro" id="IPR001444">
    <property type="entry name" value="Flag_bb_rod_N"/>
</dbReference>
<evidence type="ECO:0000256" key="3">
    <source>
        <dbReference type="ARBA" id="ARBA00017941"/>
    </source>
</evidence>
<keyword evidence="11" id="KW-1185">Reference proteome</keyword>
<evidence type="ECO:0000259" key="9">
    <source>
        <dbReference type="Pfam" id="PF06429"/>
    </source>
</evidence>
<dbReference type="Proteomes" id="UP000198853">
    <property type="component" value="Unassembled WGS sequence"/>
</dbReference>
<reference evidence="10 11" key="1">
    <citation type="submission" date="2016-10" db="EMBL/GenBank/DDBJ databases">
        <authorList>
            <person name="de Groot N.N."/>
        </authorList>
    </citation>
    <scope>NUCLEOTIDE SEQUENCE [LARGE SCALE GENOMIC DNA]</scope>
    <source>
        <strain evidence="10 11">DSM 21771</strain>
    </source>
</reference>
<evidence type="ECO:0000256" key="2">
    <source>
        <dbReference type="ARBA" id="ARBA00009677"/>
    </source>
</evidence>
<gene>
    <name evidence="10" type="ORF">SAMN04488123_10913</name>
</gene>
<dbReference type="RefSeq" id="WP_245723143.1">
    <property type="nucleotide sequence ID" value="NZ_FNEN01000009.1"/>
</dbReference>
<dbReference type="GO" id="GO:0071978">
    <property type="term" value="P:bacterial-type flagellum-dependent swarming motility"/>
    <property type="evidence" value="ECO:0007669"/>
    <property type="project" value="TreeGrafter"/>
</dbReference>
<dbReference type="Pfam" id="PF00460">
    <property type="entry name" value="Flg_bb_rod"/>
    <property type="match status" value="1"/>
</dbReference>
<keyword evidence="10" id="KW-0969">Cilium</keyword>
<organism evidence="10 11">
    <name type="scientific">Natribacillus halophilus</name>
    <dbReference type="NCBI Taxonomy" id="549003"/>
    <lineage>
        <taxon>Bacteria</taxon>
        <taxon>Bacillati</taxon>
        <taxon>Bacillota</taxon>
        <taxon>Bacilli</taxon>
        <taxon>Bacillales</taxon>
        <taxon>Bacillaceae</taxon>
        <taxon>Natribacillus</taxon>
    </lineage>
</organism>
<dbReference type="PROSITE" id="PS00588">
    <property type="entry name" value="FLAGELLA_BB_ROD"/>
    <property type="match status" value="1"/>
</dbReference>
<comment type="subunit">
    <text evidence="5 6">The basal body constitutes a major portion of the flagellar organelle and consists of four rings (L,P,S, and M) mounted on a central rod. The rod consists of about 26 subunits of FlgG in the distal portion, and FlgB, FlgC and FlgF are thought to build up the proximal portion of the rod with about 6 subunits each.</text>
</comment>
<feature type="domain" description="Flagellar basal body rod protein N-terminal" evidence="8">
    <location>
        <begin position="7"/>
        <end position="36"/>
    </location>
</feature>
<dbReference type="PANTHER" id="PTHR30435:SF2">
    <property type="entry name" value="FLAGELLAR BASAL-BODY ROD PROTEIN FLGC"/>
    <property type="match status" value="1"/>
</dbReference>
<dbReference type="InterPro" id="IPR006299">
    <property type="entry name" value="FlgC"/>
</dbReference>
<keyword evidence="10" id="KW-0966">Cell projection</keyword>
<comment type="subcellular location">
    <subcellularLocation>
        <location evidence="1 6">Bacterial flagellum basal body</location>
    </subcellularLocation>
</comment>
<evidence type="ECO:0000313" key="11">
    <source>
        <dbReference type="Proteomes" id="UP000198853"/>
    </source>
</evidence>
<keyword evidence="10" id="KW-0282">Flagellum</keyword>
<protein>
    <recommendedName>
        <fullName evidence="3 6">Flagellar basal-body rod protein FlgC</fullName>
    </recommendedName>
</protein>
<proteinExistence type="inferred from homology"/>
<feature type="compositionally biased region" description="Polar residues" evidence="7">
    <location>
        <begin position="53"/>
        <end position="62"/>
    </location>
</feature>
<dbReference type="InterPro" id="IPR019776">
    <property type="entry name" value="Flagellar_basal_body_rod_CS"/>
</dbReference>
<dbReference type="NCBIfam" id="TIGR01395">
    <property type="entry name" value="FlgC"/>
    <property type="match status" value="1"/>
</dbReference>
<dbReference type="EMBL" id="FNEN01000009">
    <property type="protein sequence ID" value="SDI93712.1"/>
    <property type="molecule type" value="Genomic_DNA"/>
</dbReference>
<evidence type="ECO:0000256" key="1">
    <source>
        <dbReference type="ARBA" id="ARBA00004117"/>
    </source>
</evidence>
<sequence>MSMFAGMNATASALTAQRLRMDTASANMANASSTRGTMVDGEWEPYRRKMVSMTPQDSQPSFASHLRRAEQGEGGGVRVSGIIEDQTPFQTIRQPGHPDADEDGNVELPNVDPLQEMVDVMGASRSYEANATVFDAHKGMKMNALDIGRG</sequence>
<name>A0A1G8PMV3_9BACI</name>
<feature type="region of interest" description="Disordered" evidence="7">
    <location>
        <begin position="51"/>
        <end position="81"/>
    </location>
</feature>
<evidence type="ECO:0000259" key="8">
    <source>
        <dbReference type="Pfam" id="PF00460"/>
    </source>
</evidence>
<evidence type="ECO:0000313" key="10">
    <source>
        <dbReference type="EMBL" id="SDI93712.1"/>
    </source>
</evidence>
<dbReference type="InterPro" id="IPR010930">
    <property type="entry name" value="Flg_bb/hook_C_dom"/>
</dbReference>
<evidence type="ECO:0000256" key="4">
    <source>
        <dbReference type="ARBA" id="ARBA00023143"/>
    </source>
</evidence>
<keyword evidence="4 6" id="KW-0975">Bacterial flagellum</keyword>
<dbReference type="AlphaFoldDB" id="A0A1G8PMV3"/>
<accession>A0A1G8PMV3</accession>
<dbReference type="Pfam" id="PF06429">
    <property type="entry name" value="Flg_bbr_C"/>
    <property type="match status" value="1"/>
</dbReference>
<evidence type="ECO:0000256" key="6">
    <source>
        <dbReference type="RuleBase" id="RU362062"/>
    </source>
</evidence>
<evidence type="ECO:0000256" key="7">
    <source>
        <dbReference type="SAM" id="MobiDB-lite"/>
    </source>
</evidence>